<reference evidence="2 3" key="1">
    <citation type="submission" date="2016-02" db="EMBL/GenBank/DDBJ databases">
        <title>Draft genome sequence of Polaribacter atrinae KACC17473.</title>
        <authorList>
            <person name="Shin S.-K."/>
            <person name="Yi H."/>
        </authorList>
    </citation>
    <scope>NUCLEOTIDE SEQUENCE [LARGE SCALE GENOMIC DNA]</scope>
    <source>
        <strain evidence="2 3">KACC 17473</strain>
    </source>
</reference>
<evidence type="ECO:0000313" key="3">
    <source>
        <dbReference type="Proteomes" id="UP000076923"/>
    </source>
</evidence>
<dbReference type="Proteomes" id="UP000076923">
    <property type="component" value="Unassembled WGS sequence"/>
</dbReference>
<evidence type="ECO:0000256" key="1">
    <source>
        <dbReference type="SAM" id="Phobius"/>
    </source>
</evidence>
<gene>
    <name evidence="2" type="ORF">LPB303_00405</name>
</gene>
<dbReference type="RefSeq" id="WP_068446993.1">
    <property type="nucleotide sequence ID" value="NZ_CANKUV010000001.1"/>
</dbReference>
<keyword evidence="3" id="KW-1185">Reference proteome</keyword>
<sequence>MASEFSTYTKEELIKKLKKQKNFFIIKMFVILLMVVFAVFSTIENGISFHTFLPLFFIPMSIFMYFDIRNIKKELALRK</sequence>
<name>A0A176TFU3_9FLAO</name>
<evidence type="ECO:0000313" key="2">
    <source>
        <dbReference type="EMBL" id="OAD46750.1"/>
    </source>
</evidence>
<evidence type="ECO:0008006" key="4">
    <source>
        <dbReference type="Google" id="ProtNLM"/>
    </source>
</evidence>
<dbReference type="STRING" id="1333662.LPB303_00405"/>
<comment type="caution">
    <text evidence="2">The sequence shown here is derived from an EMBL/GenBank/DDBJ whole genome shotgun (WGS) entry which is preliminary data.</text>
</comment>
<keyword evidence="1" id="KW-1133">Transmembrane helix</keyword>
<dbReference type="OrthoDB" id="1203094at2"/>
<organism evidence="2 3">
    <name type="scientific">Polaribacter atrinae</name>
    <dbReference type="NCBI Taxonomy" id="1333662"/>
    <lineage>
        <taxon>Bacteria</taxon>
        <taxon>Pseudomonadati</taxon>
        <taxon>Bacteroidota</taxon>
        <taxon>Flavobacteriia</taxon>
        <taxon>Flavobacteriales</taxon>
        <taxon>Flavobacteriaceae</taxon>
    </lineage>
</organism>
<dbReference type="AlphaFoldDB" id="A0A176TFU3"/>
<keyword evidence="1" id="KW-0472">Membrane</keyword>
<feature type="transmembrane region" description="Helical" evidence="1">
    <location>
        <begin position="49"/>
        <end position="68"/>
    </location>
</feature>
<dbReference type="EMBL" id="LVWE01000001">
    <property type="protein sequence ID" value="OAD46750.1"/>
    <property type="molecule type" value="Genomic_DNA"/>
</dbReference>
<protein>
    <recommendedName>
        <fullName evidence="4">Redox-active disulfide protein 2</fullName>
    </recommendedName>
</protein>
<feature type="transmembrane region" description="Helical" evidence="1">
    <location>
        <begin position="24"/>
        <end position="43"/>
    </location>
</feature>
<accession>A0A176TFU3</accession>
<proteinExistence type="predicted"/>
<keyword evidence="1" id="KW-0812">Transmembrane</keyword>